<evidence type="ECO:0000259" key="11">
    <source>
        <dbReference type="SMART" id="SM01274"/>
    </source>
</evidence>
<accession>A0AAF0YCA0</accession>
<keyword evidence="4 8" id="KW-0560">Oxidoreductase</keyword>
<dbReference type="Gene3D" id="3.40.50.720">
    <property type="entry name" value="NAD(P)-binding Rossmann-like Domain"/>
    <property type="match status" value="1"/>
</dbReference>
<evidence type="ECO:0000256" key="5">
    <source>
        <dbReference type="PIRSR" id="PIRSR000106-1"/>
    </source>
</evidence>
<dbReference type="PANTHER" id="PTHR23406:SF32">
    <property type="entry name" value="NADP-DEPENDENT MALIC ENZYME"/>
    <property type="match status" value="1"/>
</dbReference>
<dbReference type="RefSeq" id="XP_062629353.1">
    <property type="nucleotide sequence ID" value="XM_062773369.1"/>
</dbReference>
<dbReference type="SMART" id="SM00919">
    <property type="entry name" value="Malic_M"/>
    <property type="match status" value="1"/>
</dbReference>
<evidence type="ECO:0000313" key="12">
    <source>
        <dbReference type="EMBL" id="WOO83327.1"/>
    </source>
</evidence>
<feature type="binding site" evidence="6">
    <location>
        <position position="504"/>
    </location>
    <ligand>
        <name>(S)-malate</name>
        <dbReference type="ChEBI" id="CHEBI:15589"/>
    </ligand>
</feature>
<evidence type="ECO:0000256" key="7">
    <source>
        <dbReference type="PIRSR" id="PIRSR000106-3"/>
    </source>
</evidence>
<keyword evidence="13" id="KW-1185">Reference proteome</keyword>
<feature type="binding site" evidence="7">
    <location>
        <position position="285"/>
    </location>
    <ligand>
        <name>a divalent metal cation</name>
        <dbReference type="ChEBI" id="CHEBI:60240"/>
    </ligand>
</feature>
<protein>
    <recommendedName>
        <fullName evidence="8">Malic enzyme</fullName>
    </recommendedName>
</protein>
<feature type="region of interest" description="Disordered" evidence="9">
    <location>
        <begin position="51"/>
        <end position="75"/>
    </location>
</feature>
<dbReference type="CDD" id="cd05312">
    <property type="entry name" value="NAD_bind_1_malic_enz"/>
    <property type="match status" value="1"/>
</dbReference>
<dbReference type="Proteomes" id="UP000827549">
    <property type="component" value="Chromosome 5"/>
</dbReference>
<evidence type="ECO:0000256" key="9">
    <source>
        <dbReference type="SAM" id="MobiDB-lite"/>
    </source>
</evidence>
<dbReference type="NCBIfam" id="NF010052">
    <property type="entry name" value="PRK13529.1"/>
    <property type="match status" value="1"/>
</dbReference>
<evidence type="ECO:0000256" key="1">
    <source>
        <dbReference type="ARBA" id="ARBA00001936"/>
    </source>
</evidence>
<dbReference type="InterPro" id="IPR015884">
    <property type="entry name" value="Malic_enzyme_CS"/>
</dbReference>
<dbReference type="InterPro" id="IPR012301">
    <property type="entry name" value="Malic_N_dom"/>
</dbReference>
<evidence type="ECO:0000259" key="10">
    <source>
        <dbReference type="SMART" id="SM00919"/>
    </source>
</evidence>
<dbReference type="InterPro" id="IPR046346">
    <property type="entry name" value="Aminoacid_DH-like_N_sf"/>
</dbReference>
<dbReference type="InterPro" id="IPR037062">
    <property type="entry name" value="Malic_N_dom_sf"/>
</dbReference>
<dbReference type="AlphaFoldDB" id="A0AAF0YCA0"/>
<feature type="active site" description="Proton donor" evidence="5">
    <location>
        <position position="140"/>
    </location>
</feature>
<dbReference type="PROSITE" id="PS00331">
    <property type="entry name" value="MALIC_ENZYMES"/>
    <property type="match status" value="1"/>
</dbReference>
<dbReference type="SUPFAM" id="SSF53223">
    <property type="entry name" value="Aminoacid dehydrogenase-like, N-terminal domain"/>
    <property type="match status" value="1"/>
</dbReference>
<comment type="cofactor">
    <cofactor evidence="1">
        <name>Mn(2+)</name>
        <dbReference type="ChEBI" id="CHEBI:29035"/>
    </cofactor>
</comment>
<evidence type="ECO:0000256" key="6">
    <source>
        <dbReference type="PIRSR" id="PIRSR000106-2"/>
    </source>
</evidence>
<gene>
    <name evidence="12" type="primary">malA</name>
    <name evidence="12" type="ORF">LOC62_05G006855</name>
</gene>
<dbReference type="InterPro" id="IPR012302">
    <property type="entry name" value="Malic_NAD-bd"/>
</dbReference>
<dbReference type="EMBL" id="CP086718">
    <property type="protein sequence ID" value="WOO83327.1"/>
    <property type="molecule type" value="Genomic_DNA"/>
</dbReference>
<feature type="domain" description="Malic enzyme NAD-binding" evidence="10">
    <location>
        <begin position="310"/>
        <end position="573"/>
    </location>
</feature>
<sequence>MIIARAQSARTLLRTHTSCPLPTTTTATLIVSRQYHSPVKTTAMTTSHKLSAHLPNGANGAGPSPPLTPKSNSIPLGRGVALARPKITREQSLLRLQQQLRDTPSPLNKHGLLSRVRQQDPELFFSAIQADLVNLAPIVYTPTVGEACQKYSHVYGGPEGLYLSIEDQNQLPTILAEYAATLKHQPQIIVVTDGSRILGLGDLGLGGMGISVGKLNLYVAGGGLDPAGTLPVVLDMGTNTESIRNDPLYLGLKKPRVGLDEASVFMEKFMEAAANAFPNTVIQHEDFYSEAAFAFLDKYQNTHRMFNDDIQGTGSVILGGFIKAARQASKASGRPLTDHKVVFLGGGSAAVGVAKEMMNFFKMQGLSEDEARDRFWLIDTKGLITSTRYDVVAGKLAAHKEYFIRKDTEGKEYKTLQEVVDYVQPTALVGLSTTFGAFEEPVVRQLAATNEAPIIFPLSNPTSKCELSFEDALNWTDGRVLFASGSPYDPITYHGQLREPGQGNNFLVFPGIGLGALASGAKHITDEMITASAIALSEALTPEETEAGLLYPRLNRIREVSAKVAAGVVIAAQKAGEDTAIELRGLTEEQLIDELKKKQWSPYVDNSPSTTPRL</sequence>
<dbReference type="PANTHER" id="PTHR23406">
    <property type="entry name" value="MALIC ENZYME-RELATED"/>
    <property type="match status" value="1"/>
</dbReference>
<dbReference type="Gene3D" id="3.40.50.10380">
    <property type="entry name" value="Malic enzyme, N-terminal domain"/>
    <property type="match status" value="1"/>
</dbReference>
<feature type="binding site" evidence="7">
    <location>
        <position position="309"/>
    </location>
    <ligand>
        <name>a divalent metal cation</name>
        <dbReference type="ChEBI" id="CHEBI:60240"/>
    </ligand>
</feature>
<dbReference type="SUPFAM" id="SSF51735">
    <property type="entry name" value="NAD(P)-binding Rossmann-fold domains"/>
    <property type="match status" value="1"/>
</dbReference>
<feature type="binding site" evidence="7">
    <location>
        <position position="286"/>
    </location>
    <ligand>
        <name>a divalent metal cation</name>
        <dbReference type="ChEBI" id="CHEBI:60240"/>
    </ligand>
</feature>
<evidence type="ECO:0000256" key="4">
    <source>
        <dbReference type="ARBA" id="ARBA00023002"/>
    </source>
</evidence>
<dbReference type="Pfam" id="PF00390">
    <property type="entry name" value="malic"/>
    <property type="match status" value="1"/>
</dbReference>
<dbReference type="GO" id="GO:0051287">
    <property type="term" value="F:NAD binding"/>
    <property type="evidence" value="ECO:0007669"/>
    <property type="project" value="InterPro"/>
</dbReference>
<dbReference type="FunFam" id="3.40.50.720:FF:000182">
    <property type="entry name" value="NAD-dependent malic enzyme"/>
    <property type="match status" value="1"/>
</dbReference>
<keyword evidence="3 7" id="KW-0479">Metal-binding</keyword>
<reference evidence="12" key="1">
    <citation type="submission" date="2023-10" db="EMBL/GenBank/DDBJ databases">
        <authorList>
            <person name="Noh H."/>
        </authorList>
    </citation>
    <scope>NUCLEOTIDE SEQUENCE</scope>
    <source>
        <strain evidence="12">DUCC4014</strain>
    </source>
</reference>
<evidence type="ECO:0000256" key="8">
    <source>
        <dbReference type="RuleBase" id="RU003426"/>
    </source>
</evidence>
<feature type="active site" description="Proton acceptor" evidence="5">
    <location>
        <position position="214"/>
    </location>
</feature>
<organism evidence="12 13">
    <name type="scientific">Vanrija pseudolonga</name>
    <dbReference type="NCBI Taxonomy" id="143232"/>
    <lineage>
        <taxon>Eukaryota</taxon>
        <taxon>Fungi</taxon>
        <taxon>Dikarya</taxon>
        <taxon>Basidiomycota</taxon>
        <taxon>Agaricomycotina</taxon>
        <taxon>Tremellomycetes</taxon>
        <taxon>Trichosporonales</taxon>
        <taxon>Trichosporonaceae</taxon>
        <taxon>Vanrija</taxon>
    </lineage>
</organism>
<feature type="binding site" evidence="6">
    <location>
        <position position="460"/>
    </location>
    <ligand>
        <name>(S)-malate</name>
        <dbReference type="ChEBI" id="CHEBI:15589"/>
    </ligand>
</feature>
<evidence type="ECO:0000313" key="13">
    <source>
        <dbReference type="Proteomes" id="UP000827549"/>
    </source>
</evidence>
<dbReference type="Pfam" id="PF03949">
    <property type="entry name" value="Malic_M"/>
    <property type="match status" value="1"/>
</dbReference>
<feature type="domain" description="Malic enzyme N-terminal" evidence="11">
    <location>
        <begin position="117"/>
        <end position="300"/>
    </location>
</feature>
<dbReference type="GO" id="GO:0005739">
    <property type="term" value="C:mitochondrion"/>
    <property type="evidence" value="ECO:0007669"/>
    <property type="project" value="TreeGrafter"/>
</dbReference>
<dbReference type="InterPro" id="IPR001891">
    <property type="entry name" value="Malic_OxRdtase"/>
</dbReference>
<dbReference type="GO" id="GO:0046872">
    <property type="term" value="F:metal ion binding"/>
    <property type="evidence" value="ECO:0007669"/>
    <property type="project" value="UniProtKB-KW"/>
</dbReference>
<dbReference type="SMART" id="SM01274">
    <property type="entry name" value="malic"/>
    <property type="match status" value="1"/>
</dbReference>
<comment type="similarity">
    <text evidence="2 8">Belongs to the malic enzymes family.</text>
</comment>
<feature type="binding site" evidence="6">
    <location>
        <position position="196"/>
    </location>
    <ligand>
        <name>(S)-malate</name>
        <dbReference type="ChEBI" id="CHEBI:15589"/>
    </ligand>
</feature>
<dbReference type="InterPro" id="IPR036291">
    <property type="entry name" value="NAD(P)-bd_dom_sf"/>
</dbReference>
<evidence type="ECO:0000256" key="2">
    <source>
        <dbReference type="ARBA" id="ARBA00008785"/>
    </source>
</evidence>
<name>A0AAF0YCA0_9TREE</name>
<comment type="cofactor">
    <cofactor evidence="7">
        <name>Mg(2+)</name>
        <dbReference type="ChEBI" id="CHEBI:18420"/>
    </cofactor>
    <cofactor evidence="7">
        <name>Mn(2+)</name>
        <dbReference type="ChEBI" id="CHEBI:29035"/>
    </cofactor>
    <text evidence="7">Divalent metal cations. Prefers magnesium or manganese.</text>
</comment>
<dbReference type="GO" id="GO:0004471">
    <property type="term" value="F:malate dehydrogenase (decarboxylating) (NAD+) activity"/>
    <property type="evidence" value="ECO:0007669"/>
    <property type="project" value="TreeGrafter"/>
</dbReference>
<dbReference type="PIRSF" id="PIRSF000106">
    <property type="entry name" value="ME"/>
    <property type="match status" value="1"/>
</dbReference>
<dbReference type="GeneID" id="87810030"/>
<evidence type="ECO:0000256" key="3">
    <source>
        <dbReference type="ARBA" id="ARBA00022723"/>
    </source>
</evidence>
<proteinExistence type="inferred from homology"/>
<dbReference type="PRINTS" id="PR00072">
    <property type="entry name" value="MALOXRDTASE"/>
</dbReference>
<dbReference type="GO" id="GO:0006108">
    <property type="term" value="P:malate metabolic process"/>
    <property type="evidence" value="ECO:0007669"/>
    <property type="project" value="TreeGrafter"/>
</dbReference>